<keyword evidence="6" id="KW-1185">Reference proteome</keyword>
<keyword evidence="3" id="KW-0804">Transcription</keyword>
<dbReference type="PROSITE" id="PS00356">
    <property type="entry name" value="HTH_LACI_1"/>
    <property type="match status" value="1"/>
</dbReference>
<dbReference type="PANTHER" id="PTHR30146:SF109">
    <property type="entry name" value="HTH-TYPE TRANSCRIPTIONAL REGULATOR GALS"/>
    <property type="match status" value="1"/>
</dbReference>
<dbReference type="CDD" id="cd01392">
    <property type="entry name" value="HTH_LacI"/>
    <property type="match status" value="1"/>
</dbReference>
<dbReference type="PRINTS" id="PR00036">
    <property type="entry name" value="HTHLACI"/>
</dbReference>
<dbReference type="PANTHER" id="PTHR30146">
    <property type="entry name" value="LACI-RELATED TRANSCRIPTIONAL REPRESSOR"/>
    <property type="match status" value="1"/>
</dbReference>
<dbReference type="AlphaFoldDB" id="A0A430FGH2"/>
<evidence type="ECO:0000313" key="5">
    <source>
        <dbReference type="EMBL" id="RSX51891.1"/>
    </source>
</evidence>
<dbReference type="GO" id="GO:0003700">
    <property type="term" value="F:DNA-binding transcription factor activity"/>
    <property type="evidence" value="ECO:0007669"/>
    <property type="project" value="TreeGrafter"/>
</dbReference>
<dbReference type="GO" id="GO:0000976">
    <property type="term" value="F:transcription cis-regulatory region binding"/>
    <property type="evidence" value="ECO:0007669"/>
    <property type="project" value="TreeGrafter"/>
</dbReference>
<evidence type="ECO:0000256" key="3">
    <source>
        <dbReference type="ARBA" id="ARBA00023163"/>
    </source>
</evidence>
<proteinExistence type="predicted"/>
<evidence type="ECO:0000259" key="4">
    <source>
        <dbReference type="PROSITE" id="PS50932"/>
    </source>
</evidence>
<dbReference type="SUPFAM" id="SSF53822">
    <property type="entry name" value="Periplasmic binding protein-like I"/>
    <property type="match status" value="1"/>
</dbReference>
<dbReference type="InterPro" id="IPR010982">
    <property type="entry name" value="Lambda_DNA-bd_dom_sf"/>
</dbReference>
<keyword evidence="2" id="KW-0238">DNA-binding</keyword>
<dbReference type="RefSeq" id="WP_126029435.1">
    <property type="nucleotide sequence ID" value="NZ_QXGJ01000002.1"/>
</dbReference>
<dbReference type="Gene3D" id="1.10.260.40">
    <property type="entry name" value="lambda repressor-like DNA-binding domains"/>
    <property type="match status" value="1"/>
</dbReference>
<dbReference type="CDD" id="cd06267">
    <property type="entry name" value="PBP1_LacI_sugar_binding-like"/>
    <property type="match status" value="1"/>
</dbReference>
<dbReference type="Pfam" id="PF00356">
    <property type="entry name" value="LacI"/>
    <property type="match status" value="1"/>
</dbReference>
<evidence type="ECO:0000256" key="1">
    <source>
        <dbReference type="ARBA" id="ARBA00023015"/>
    </source>
</evidence>
<reference evidence="5 6" key="1">
    <citation type="submission" date="2018-09" db="EMBL/GenBank/DDBJ databases">
        <title>Characterization of the phylogenetic diversity of five novel species belonging to the genus Bifidobacterium.</title>
        <authorList>
            <person name="Lugli G.A."/>
            <person name="Duranti S."/>
            <person name="Milani C."/>
        </authorList>
    </citation>
    <scope>NUCLEOTIDE SEQUENCE [LARGE SCALE GENOMIC DNA]</scope>
    <source>
        <strain evidence="5 6">2028B</strain>
    </source>
</reference>
<dbReference type="InterPro" id="IPR046335">
    <property type="entry name" value="LacI/GalR-like_sensor"/>
</dbReference>
<accession>A0A430FGH2</accession>
<keyword evidence="1" id="KW-0805">Transcription regulation</keyword>
<evidence type="ECO:0000313" key="6">
    <source>
        <dbReference type="Proteomes" id="UP000288607"/>
    </source>
</evidence>
<name>A0A430FGH2_9BIFI</name>
<protein>
    <submittedName>
        <fullName evidence="5">LacI family transcriptional regulator</fullName>
    </submittedName>
</protein>
<dbReference type="InterPro" id="IPR028082">
    <property type="entry name" value="Peripla_BP_I"/>
</dbReference>
<dbReference type="SMART" id="SM00354">
    <property type="entry name" value="HTH_LACI"/>
    <property type="match status" value="1"/>
</dbReference>
<comment type="caution">
    <text evidence="5">The sequence shown here is derived from an EMBL/GenBank/DDBJ whole genome shotgun (WGS) entry which is preliminary data.</text>
</comment>
<evidence type="ECO:0000256" key="2">
    <source>
        <dbReference type="ARBA" id="ARBA00023125"/>
    </source>
</evidence>
<gene>
    <name evidence="5" type="ORF">D2E23_0498</name>
</gene>
<dbReference type="OrthoDB" id="37081at2"/>
<dbReference type="Gene3D" id="3.40.50.2300">
    <property type="match status" value="2"/>
</dbReference>
<dbReference type="Proteomes" id="UP000288607">
    <property type="component" value="Unassembled WGS sequence"/>
</dbReference>
<dbReference type="PROSITE" id="PS50932">
    <property type="entry name" value="HTH_LACI_2"/>
    <property type="match status" value="1"/>
</dbReference>
<dbReference type="Pfam" id="PF13377">
    <property type="entry name" value="Peripla_BP_3"/>
    <property type="match status" value="1"/>
</dbReference>
<feature type="domain" description="HTH lacI-type" evidence="4">
    <location>
        <begin position="4"/>
        <end position="65"/>
    </location>
</feature>
<dbReference type="SUPFAM" id="SSF47413">
    <property type="entry name" value="lambda repressor-like DNA-binding domains"/>
    <property type="match status" value="1"/>
</dbReference>
<dbReference type="InterPro" id="IPR000843">
    <property type="entry name" value="HTH_LacI"/>
</dbReference>
<organism evidence="5 6">
    <name type="scientific">Bifidobacterium callimiconis</name>
    <dbReference type="NCBI Taxonomy" id="2306973"/>
    <lineage>
        <taxon>Bacteria</taxon>
        <taxon>Bacillati</taxon>
        <taxon>Actinomycetota</taxon>
        <taxon>Actinomycetes</taxon>
        <taxon>Bifidobacteriales</taxon>
        <taxon>Bifidobacteriaceae</taxon>
        <taxon>Bifidobacterium</taxon>
    </lineage>
</organism>
<sequence length="339" mass="36565">MKKVTIRDVAKAAGVSPSTVSRALSTTDRVSSETTRRIIGVAERLGYRLPTVEEPATAVAQAESSSHLIGIVVPDVTDQYAAAIVHSVENECFGHGYGLVIAESRDSVAWERMVLEKTMTLVDGVIMVAPRMANPMLRDYADHHPLVVTNRNVRNVTSIVVDISTGIGQAADLFAVRGRTRVTYLSGPNSVWASGARLRELQTACERKGLDVVQLWPGEPTFEGGAAYVDKYLEDPTGAVLAYNDAMALGFMARMRERGFECPRDYLIVGFNDDVTAQTSTPPLSSIRMSANALGVNATRLLLRRMAGGVTEDFASYAAVPSSLAVRDSLGGFRGNPKE</sequence>
<dbReference type="EMBL" id="QXGJ01000002">
    <property type="protein sequence ID" value="RSX51891.1"/>
    <property type="molecule type" value="Genomic_DNA"/>
</dbReference>